<name>A0ABR9ZV93_9FIRM</name>
<feature type="domain" description="ABC transmembrane type-1" evidence="8">
    <location>
        <begin position="96"/>
        <end position="308"/>
    </location>
</feature>
<feature type="transmembrane region" description="Helical" evidence="7">
    <location>
        <begin position="136"/>
        <end position="165"/>
    </location>
</feature>
<sequence>MNFRYFTKKIFQSIITILIVLTISFILFRVMPGDPTSMFVKSGVDPEVAAQIKANYGLNLPIYQQYFVYIKNAMMGDFGTSFSFKKPVMEVIWNRLPNTLLLALCAQALAIAFGIIFGTVAAAHRGKKIDVGLLSIALLIYAIPAFWFGMVLIVIFGVKLGWAPLFGMMTPGLRNVSTFTYIKDVAHHLIIPTITLGLAIFGSYVMIMRSSLLDVFTEDYINTARAKGFSRKYIIRKHALPNAMLPMVTVIATSIGFIVAGAIQTETVFTWPGVGTLLLKALTARDYPLLQGSFLITSFAVVAANFIADIIYMYIDPRIRYE</sequence>
<dbReference type="Gene3D" id="1.10.3720.10">
    <property type="entry name" value="MetI-like"/>
    <property type="match status" value="1"/>
</dbReference>
<feature type="transmembrane region" description="Helical" evidence="7">
    <location>
        <begin position="12"/>
        <end position="31"/>
    </location>
</feature>
<evidence type="ECO:0000259" key="8">
    <source>
        <dbReference type="PROSITE" id="PS50928"/>
    </source>
</evidence>
<proteinExistence type="inferred from homology"/>
<evidence type="ECO:0000313" key="9">
    <source>
        <dbReference type="EMBL" id="MBF4694374.1"/>
    </source>
</evidence>
<comment type="similarity">
    <text evidence="7">Belongs to the binding-protein-dependent transport system permease family.</text>
</comment>
<evidence type="ECO:0000256" key="1">
    <source>
        <dbReference type="ARBA" id="ARBA00004651"/>
    </source>
</evidence>
<keyword evidence="5 7" id="KW-1133">Transmembrane helix</keyword>
<dbReference type="InterPro" id="IPR000515">
    <property type="entry name" value="MetI-like"/>
</dbReference>
<comment type="caution">
    <text evidence="9">The sequence shown here is derived from an EMBL/GenBank/DDBJ whole genome shotgun (WGS) entry which is preliminary data.</text>
</comment>
<dbReference type="SUPFAM" id="SSF161098">
    <property type="entry name" value="MetI-like"/>
    <property type="match status" value="1"/>
</dbReference>
<feature type="transmembrane region" description="Helical" evidence="7">
    <location>
        <begin position="100"/>
        <end position="124"/>
    </location>
</feature>
<feature type="transmembrane region" description="Helical" evidence="7">
    <location>
        <begin position="294"/>
        <end position="315"/>
    </location>
</feature>
<feature type="transmembrane region" description="Helical" evidence="7">
    <location>
        <begin position="185"/>
        <end position="207"/>
    </location>
</feature>
<evidence type="ECO:0000256" key="3">
    <source>
        <dbReference type="ARBA" id="ARBA00022475"/>
    </source>
</evidence>
<reference evidence="9 10" key="1">
    <citation type="submission" date="2020-11" db="EMBL/GenBank/DDBJ databases">
        <title>Fusibacter basophilias sp. nov.</title>
        <authorList>
            <person name="Qiu D."/>
        </authorList>
    </citation>
    <scope>NUCLEOTIDE SEQUENCE [LARGE SCALE GENOMIC DNA]</scope>
    <source>
        <strain evidence="9 10">Q10-2</strain>
    </source>
</reference>
<keyword evidence="3" id="KW-1003">Cell membrane</keyword>
<accession>A0ABR9ZV93</accession>
<keyword evidence="6 7" id="KW-0472">Membrane</keyword>
<dbReference type="Pfam" id="PF00528">
    <property type="entry name" value="BPD_transp_1"/>
    <property type="match status" value="1"/>
</dbReference>
<evidence type="ECO:0000256" key="5">
    <source>
        <dbReference type="ARBA" id="ARBA00022989"/>
    </source>
</evidence>
<evidence type="ECO:0000256" key="2">
    <source>
        <dbReference type="ARBA" id="ARBA00022448"/>
    </source>
</evidence>
<dbReference type="Pfam" id="PF19300">
    <property type="entry name" value="BPD_transp_1_N"/>
    <property type="match status" value="1"/>
</dbReference>
<dbReference type="InterPro" id="IPR045621">
    <property type="entry name" value="BPD_transp_1_N"/>
</dbReference>
<keyword evidence="4 7" id="KW-0812">Transmembrane</keyword>
<dbReference type="CDD" id="cd06261">
    <property type="entry name" value="TM_PBP2"/>
    <property type="match status" value="1"/>
</dbReference>
<protein>
    <submittedName>
        <fullName evidence="9">ABC transporter permease</fullName>
    </submittedName>
</protein>
<dbReference type="PANTHER" id="PTHR43163:SF6">
    <property type="entry name" value="DIPEPTIDE TRANSPORT SYSTEM PERMEASE PROTEIN DPPB-RELATED"/>
    <property type="match status" value="1"/>
</dbReference>
<evidence type="ECO:0000256" key="4">
    <source>
        <dbReference type="ARBA" id="ARBA00022692"/>
    </source>
</evidence>
<keyword evidence="2 7" id="KW-0813">Transport</keyword>
<keyword evidence="10" id="KW-1185">Reference proteome</keyword>
<dbReference type="RefSeq" id="WP_194702617.1">
    <property type="nucleotide sequence ID" value="NZ_JADKNH010000009.1"/>
</dbReference>
<evidence type="ECO:0000256" key="6">
    <source>
        <dbReference type="ARBA" id="ARBA00023136"/>
    </source>
</evidence>
<dbReference type="PANTHER" id="PTHR43163">
    <property type="entry name" value="DIPEPTIDE TRANSPORT SYSTEM PERMEASE PROTEIN DPPB-RELATED"/>
    <property type="match status" value="1"/>
</dbReference>
<dbReference type="InterPro" id="IPR035906">
    <property type="entry name" value="MetI-like_sf"/>
</dbReference>
<dbReference type="PROSITE" id="PS50928">
    <property type="entry name" value="ABC_TM1"/>
    <property type="match status" value="1"/>
</dbReference>
<evidence type="ECO:0000256" key="7">
    <source>
        <dbReference type="RuleBase" id="RU363032"/>
    </source>
</evidence>
<evidence type="ECO:0000313" key="10">
    <source>
        <dbReference type="Proteomes" id="UP000614200"/>
    </source>
</evidence>
<comment type="subcellular location">
    <subcellularLocation>
        <location evidence="1 7">Cell membrane</location>
        <topology evidence="1 7">Multi-pass membrane protein</topology>
    </subcellularLocation>
</comment>
<dbReference type="EMBL" id="JADKNH010000009">
    <property type="protein sequence ID" value="MBF4694374.1"/>
    <property type="molecule type" value="Genomic_DNA"/>
</dbReference>
<gene>
    <name evidence="9" type="ORF">ISU02_14790</name>
</gene>
<organism evidence="9 10">
    <name type="scientific">Fusibacter ferrireducens</name>
    <dbReference type="NCBI Taxonomy" id="2785058"/>
    <lineage>
        <taxon>Bacteria</taxon>
        <taxon>Bacillati</taxon>
        <taxon>Bacillota</taxon>
        <taxon>Clostridia</taxon>
        <taxon>Eubacteriales</taxon>
        <taxon>Eubacteriales Family XII. Incertae Sedis</taxon>
        <taxon>Fusibacter</taxon>
    </lineage>
</organism>
<dbReference type="Proteomes" id="UP000614200">
    <property type="component" value="Unassembled WGS sequence"/>
</dbReference>
<feature type="transmembrane region" description="Helical" evidence="7">
    <location>
        <begin position="239"/>
        <end position="263"/>
    </location>
</feature>